<accession>A0A290HT28</accession>
<gene>
    <name evidence="3" type="ORF">FA584_09265</name>
    <name evidence="2" type="ORF">SJPD1_0411</name>
</gene>
<dbReference type="EMBL" id="CP039734">
    <property type="protein sequence ID" value="QIR76383.1"/>
    <property type="molecule type" value="Genomic_DNA"/>
</dbReference>
<dbReference type="Gene3D" id="3.40.50.300">
    <property type="entry name" value="P-loop containing nucleotide triphosphate hydrolases"/>
    <property type="match status" value="1"/>
</dbReference>
<reference evidence="3" key="5">
    <citation type="submission" date="2020-08" db="EMBL/GenBank/DDBJ databases">
        <authorList>
            <person name="Yang Y."/>
            <person name="Huo L."/>
            <person name="Yan J."/>
        </authorList>
    </citation>
    <scope>NUCLEOTIDE SEQUENCE</scope>
    <source>
        <strain evidence="3">ACSDCE</strain>
    </source>
</reference>
<dbReference type="Proteomes" id="UP000502831">
    <property type="component" value="Chromosome"/>
</dbReference>
<dbReference type="RefSeq" id="WP_096045751.1">
    <property type="nucleotide sequence ID" value="NZ_CP023275.1"/>
</dbReference>
<dbReference type="InterPro" id="IPR027417">
    <property type="entry name" value="P-loop_NTPase"/>
</dbReference>
<organism evidence="2 4">
    <name type="scientific">Sulfurospirillum diekertiae</name>
    <dbReference type="NCBI Taxonomy" id="1854492"/>
    <lineage>
        <taxon>Bacteria</taxon>
        <taxon>Pseudomonadati</taxon>
        <taxon>Campylobacterota</taxon>
        <taxon>Epsilonproteobacteria</taxon>
        <taxon>Campylobacterales</taxon>
        <taxon>Sulfurospirillaceae</taxon>
        <taxon>Sulfurospirillum</taxon>
    </lineage>
</organism>
<reference evidence="4" key="2">
    <citation type="submission" date="2017-09" db="EMBL/GenBank/DDBJ databases">
        <title>The complete genome of Sulfurospirillum sp. JPD-1.</title>
        <authorList>
            <person name="Goris T."/>
        </authorList>
    </citation>
    <scope>NUCLEOTIDE SEQUENCE [LARGE SCALE GENOMIC DNA]</scope>
    <source>
        <strain evidence="4">JPD-1</strain>
    </source>
</reference>
<feature type="domain" description="KAP NTPase" evidence="1">
    <location>
        <begin position="23"/>
        <end position="211"/>
    </location>
</feature>
<evidence type="ECO:0000313" key="3">
    <source>
        <dbReference type="EMBL" id="QIR76383.1"/>
    </source>
</evidence>
<dbReference type="OrthoDB" id="88903at2"/>
<dbReference type="EMBL" id="CP023275">
    <property type="protein sequence ID" value="ATB68539.1"/>
    <property type="molecule type" value="Genomic_DNA"/>
</dbReference>
<protein>
    <recommendedName>
        <fullName evidence="1">KAP NTPase domain-containing protein</fullName>
    </recommendedName>
</protein>
<proteinExistence type="predicted"/>
<dbReference type="SUPFAM" id="SSF52540">
    <property type="entry name" value="P-loop containing nucleoside triphosphate hydrolases"/>
    <property type="match status" value="1"/>
</dbReference>
<dbReference type="AlphaFoldDB" id="A0A290HT28"/>
<dbReference type="KEGG" id="sulj:SJPD1_0411"/>
<reference evidence="2" key="3">
    <citation type="submission" date="2017-09" db="EMBL/GenBank/DDBJ databases">
        <authorList>
            <person name="Goris T."/>
        </authorList>
    </citation>
    <scope>NUCLEOTIDE SEQUENCE</scope>
    <source>
        <strain evidence="2">JPD-1</strain>
    </source>
</reference>
<name>A0A290HT28_9BACT</name>
<reference evidence="2" key="4">
    <citation type="journal article" date="2020" name="MicrobiologyOpen">
        <title>Tetrachloroethene respiration in Sulfurospirillum species is regulated by a two-component system as unraveled by comparative genomics, transcriptomics, and regulator binding studies.</title>
        <authorList>
            <person name="Esken J."/>
            <person name="Goris T."/>
            <person name="Gadkari J."/>
            <person name="Bischler T."/>
            <person name="Forstner K.U."/>
            <person name="Sharma C.M."/>
            <person name="Diekert G."/>
            <person name="Schubert T."/>
        </authorList>
    </citation>
    <scope>NUCLEOTIDE SEQUENCE</scope>
    <source>
        <strain evidence="2">JPD-1</strain>
    </source>
</reference>
<dbReference type="Pfam" id="PF07693">
    <property type="entry name" value="KAP_NTPase"/>
    <property type="match status" value="1"/>
</dbReference>
<evidence type="ECO:0000313" key="5">
    <source>
        <dbReference type="Proteomes" id="UP000502831"/>
    </source>
</evidence>
<reference evidence="3 5" key="1">
    <citation type="journal article" date="2017" name="Environ. Sci. Technol.">
        <title>Organohalide Respiration with Chlorinated Ethenes under Low pH Conditions.</title>
        <authorList>
            <person name="Yang Y."/>
            <person name="Capiro N.L."/>
            <person name="Marcet T.F."/>
            <person name="Yan J."/>
            <person name="Pennell K.D."/>
            <person name="Loffler F.E."/>
        </authorList>
    </citation>
    <scope>NUCLEOTIDE SEQUENCE [LARGE SCALE GENOMIC DNA]</scope>
    <source>
        <strain evidence="3 5">ACSDCE</strain>
    </source>
</reference>
<evidence type="ECO:0000313" key="2">
    <source>
        <dbReference type="EMBL" id="ATB68539.1"/>
    </source>
</evidence>
<sequence length="419" mass="48759">MANSESIKKYLIEGNKSYLDNDDNNGTILMLSGVWGSGKTHFWKNIIETDLIPKIKDKKKSYIFVSLYGKDSIEELQNEILQKSYSFVQSRETDIISQTYSVFTKMTSLMPKITVFGVGIDASNTSKQIEELNNNEKLKKGTDALLNGGVICFDDFERKSSKIDLNDLFGFITNLTENFQTKTIIILNQEFFQDHDTNVFNTVKEKSVNKFILYNPTIEELFEVIYQDEKYAPLQSYKTTILDAIKLSEEKNARIYIQVLNNCLEYVEKIKDTNERAIYLLTLITVIFSKYNLIIRLSVNIPRRLNSSDSKKEISPDFYINIPEKVSYSLEVIDTKNPPIIEVFLHELKKRVEQRYSSSESKTIPTEALNYHFAYIEQNKNMLFIIYKYFFHKKYFSQNDIEVVNKISNFVESGILLKE</sequence>
<evidence type="ECO:0000259" key="1">
    <source>
        <dbReference type="Pfam" id="PF07693"/>
    </source>
</evidence>
<evidence type="ECO:0000313" key="4">
    <source>
        <dbReference type="Proteomes" id="UP000217349"/>
    </source>
</evidence>
<dbReference type="Proteomes" id="UP000217349">
    <property type="component" value="Chromosome"/>
</dbReference>
<dbReference type="InterPro" id="IPR011646">
    <property type="entry name" value="KAP_P-loop"/>
</dbReference>